<feature type="domain" description="Glycoside hydrolase family 31 N-terminal" evidence="7">
    <location>
        <begin position="130"/>
        <end position="204"/>
    </location>
</feature>
<dbReference type="PANTHER" id="PTHR22762:SF165">
    <property type="entry name" value="PUTATIVE (AFU_ORTHOLOGUE AFUA_1G06560)-RELATED"/>
    <property type="match status" value="1"/>
</dbReference>
<dbReference type="GO" id="GO:0030246">
    <property type="term" value="F:carbohydrate binding"/>
    <property type="evidence" value="ECO:0007669"/>
    <property type="project" value="InterPro"/>
</dbReference>
<gene>
    <name evidence="9" type="ORF">TOPH_08552</name>
</gene>
<dbReference type="InterPro" id="IPR048395">
    <property type="entry name" value="Glyco_hydro_31_C"/>
</dbReference>
<evidence type="ECO:0000256" key="2">
    <source>
        <dbReference type="ARBA" id="ARBA00007806"/>
    </source>
</evidence>
<dbReference type="GO" id="GO:0004558">
    <property type="term" value="F:alpha-1,4-glucosidase activity"/>
    <property type="evidence" value="ECO:0007669"/>
    <property type="project" value="UniProtKB-EC"/>
</dbReference>
<evidence type="ECO:0000256" key="1">
    <source>
        <dbReference type="ARBA" id="ARBA00001657"/>
    </source>
</evidence>
<comment type="caution">
    <text evidence="9">The sequence shown here is derived from an EMBL/GenBank/DDBJ whole genome shotgun (WGS) entry which is preliminary data.</text>
</comment>
<evidence type="ECO:0000256" key="5">
    <source>
        <dbReference type="SAM" id="MobiDB-lite"/>
    </source>
</evidence>
<name>A0A0L0MY46_TOLOC</name>
<keyword evidence="10" id="KW-1185">Reference proteome</keyword>
<sequence>MPGQNGRIPCGYVLVDEKSHVFAFKLQSTAERNGEQFEFFFECARDNIFHTAFSSATHPLPPHPSAKKPQRIYAAKAAPEYMGNTAVRFETATARVCVEWQHTPVVTIYIGDSETPIHRDISDRSYVVDGPGTSHYFSYHPGALHVGLGDESSSLDLSGRMFIVGAGDAAAHDGRPVDPLYKHIPLVISLTPQGCVGVFSKAYSRAMWSIGCEMHAGWGSCSALHQAHGGLEEYIIIGRNLDEVVWSYAQVVGFPPLIPRYMLGHIAGDLHASTSDRPPAWVKVLEYIRRCRHAEIPISAFHLGHGYAAPENPYAHIETFAWNKNRFPDPRWFIRACHDSNVRLLAATTPFVLFKNRAHRHLAEAGAFFTAETSHGHPATFRRRDSLTGKWSEASLLDFTSAAATRFWLKCVKALGEMGIDGISNDHNDFTDVNANCLFRLDSDALEAPTTQRQDVELWGRALHTDLLNQASRRALVAARPNERPLILTHSVAPGTMRHATSSWSGDNLTSWQSMREGSALTLSAGFSLIHSYGHDVGGSCGAKPGRQLFVRWVQLAVYSPRFVINCNTTSPTGRHTGERGHYPWTYPELLPLLRDAIHRRYELIPYLYSLALESHLVAKPLQRWTGWGYESDPEVWKQPIKGGAAQYWLGDALLVCGIYEQHASSVRVYLPKKSLGAMYDYGFLNTNAPYQRLEAGRWHTIHAPWKMSIAVLARIGSVVPVGRACATTCVGELDPEFPAAAKDDWRGVEIFPVPLTLQLQGEPAWFNAKDWWLEDDGISPQSKAAGSMVRVVVHYRIMTAQPHCIQVGVTLEMDGSWAPLWVEHGIEVILPPEDVRAVVNLPDWHGWKEPRLLRRDEKQRSRWRVQVRIFRGGMFPEPATPGDTDEPLTPAQENV</sequence>
<proteinExistence type="inferred from homology"/>
<dbReference type="Proteomes" id="UP000036947">
    <property type="component" value="Unassembled WGS sequence"/>
</dbReference>
<dbReference type="PANTHER" id="PTHR22762">
    <property type="entry name" value="ALPHA-GLUCOSIDASE"/>
    <property type="match status" value="1"/>
</dbReference>
<evidence type="ECO:0000313" key="10">
    <source>
        <dbReference type="Proteomes" id="UP000036947"/>
    </source>
</evidence>
<organism evidence="9 10">
    <name type="scientific">Tolypocladium ophioglossoides (strain CBS 100239)</name>
    <name type="common">Snaketongue truffleclub</name>
    <name type="synonym">Elaphocordyceps ophioglossoides</name>
    <dbReference type="NCBI Taxonomy" id="1163406"/>
    <lineage>
        <taxon>Eukaryota</taxon>
        <taxon>Fungi</taxon>
        <taxon>Dikarya</taxon>
        <taxon>Ascomycota</taxon>
        <taxon>Pezizomycotina</taxon>
        <taxon>Sordariomycetes</taxon>
        <taxon>Hypocreomycetidae</taxon>
        <taxon>Hypocreales</taxon>
        <taxon>Ophiocordycipitaceae</taxon>
        <taxon>Tolypocladium</taxon>
    </lineage>
</organism>
<dbReference type="EMBL" id="LFRF01000048">
    <property type="protein sequence ID" value="KND86782.1"/>
    <property type="molecule type" value="Genomic_DNA"/>
</dbReference>
<dbReference type="InterPro" id="IPR000322">
    <property type="entry name" value="Glyco_hydro_31_TIM"/>
</dbReference>
<feature type="region of interest" description="Disordered" evidence="5">
    <location>
        <begin position="875"/>
        <end position="896"/>
    </location>
</feature>
<feature type="domain" description="Glycosyl hydrolase family 31 C-terminal" evidence="8">
    <location>
        <begin position="620"/>
        <end position="720"/>
    </location>
</feature>
<dbReference type="InterPro" id="IPR025887">
    <property type="entry name" value="Glyco_hydro_31_N_dom"/>
</dbReference>
<dbReference type="STRING" id="1163406.A0A0L0MY46"/>
<comment type="catalytic activity">
    <reaction evidence="1">
        <text>Hydrolysis of terminal, non-reducing (1-&gt;4)-linked alpha-D-glucose residues with release of alpha-D-glucose.</text>
        <dbReference type="EC" id="3.2.1.20"/>
    </reaction>
</comment>
<dbReference type="Pfam" id="PF01055">
    <property type="entry name" value="Glyco_hydro_31_2nd"/>
    <property type="match status" value="1"/>
</dbReference>
<dbReference type="EC" id="3.2.1.20" evidence="3"/>
<dbReference type="Gene3D" id="3.20.20.80">
    <property type="entry name" value="Glycosidases"/>
    <property type="match status" value="1"/>
</dbReference>
<dbReference type="OrthoDB" id="1334205at2759"/>
<dbReference type="InterPro" id="IPR017853">
    <property type="entry name" value="GH"/>
</dbReference>
<evidence type="ECO:0000256" key="3">
    <source>
        <dbReference type="ARBA" id="ARBA00012741"/>
    </source>
</evidence>
<evidence type="ECO:0000259" key="7">
    <source>
        <dbReference type="Pfam" id="PF13802"/>
    </source>
</evidence>
<feature type="domain" description="Glycoside hydrolase family 31 TIM barrel" evidence="6">
    <location>
        <begin position="255"/>
        <end position="611"/>
    </location>
</feature>
<evidence type="ECO:0000259" key="8">
    <source>
        <dbReference type="Pfam" id="PF21365"/>
    </source>
</evidence>
<reference evidence="9 10" key="1">
    <citation type="journal article" date="2015" name="BMC Genomics">
        <title>The genome of the truffle-parasite Tolypocladium ophioglossoides and the evolution of antifungal peptaibiotics.</title>
        <authorList>
            <person name="Quandt C.A."/>
            <person name="Bushley K.E."/>
            <person name="Spatafora J.W."/>
        </authorList>
    </citation>
    <scope>NUCLEOTIDE SEQUENCE [LARGE SCALE GENOMIC DNA]</scope>
    <source>
        <strain evidence="9 10">CBS 100239</strain>
    </source>
</reference>
<dbReference type="GO" id="GO:0005975">
    <property type="term" value="P:carbohydrate metabolic process"/>
    <property type="evidence" value="ECO:0007669"/>
    <property type="project" value="InterPro"/>
</dbReference>
<protein>
    <recommendedName>
        <fullName evidence="3">alpha-glucosidase</fullName>
        <ecNumber evidence="3">3.2.1.20</ecNumber>
    </recommendedName>
</protein>
<dbReference type="Gene3D" id="2.60.40.1760">
    <property type="entry name" value="glycosyl hydrolase (family 31)"/>
    <property type="match status" value="1"/>
</dbReference>
<dbReference type="Pfam" id="PF13802">
    <property type="entry name" value="Gal_mutarotas_2"/>
    <property type="match status" value="1"/>
</dbReference>
<evidence type="ECO:0000313" key="9">
    <source>
        <dbReference type="EMBL" id="KND86782.1"/>
    </source>
</evidence>
<dbReference type="SUPFAM" id="SSF51445">
    <property type="entry name" value="(Trans)glycosidases"/>
    <property type="match status" value="1"/>
</dbReference>
<accession>A0A0L0MY46</accession>
<keyword evidence="4" id="KW-0326">Glycosidase</keyword>
<comment type="similarity">
    <text evidence="2 4">Belongs to the glycosyl hydrolase 31 family.</text>
</comment>
<dbReference type="AlphaFoldDB" id="A0A0L0MY46"/>
<evidence type="ECO:0000259" key="6">
    <source>
        <dbReference type="Pfam" id="PF01055"/>
    </source>
</evidence>
<keyword evidence="4" id="KW-0378">Hydrolase</keyword>
<dbReference type="Pfam" id="PF21365">
    <property type="entry name" value="Glyco_hydro_31_3rd"/>
    <property type="match status" value="1"/>
</dbReference>
<dbReference type="CDD" id="cd14752">
    <property type="entry name" value="GH31_N"/>
    <property type="match status" value="1"/>
</dbReference>
<evidence type="ECO:0000256" key="4">
    <source>
        <dbReference type="RuleBase" id="RU361185"/>
    </source>
</evidence>
<dbReference type="SUPFAM" id="SSF74650">
    <property type="entry name" value="Galactose mutarotase-like"/>
    <property type="match status" value="1"/>
</dbReference>
<dbReference type="InterPro" id="IPR011013">
    <property type="entry name" value="Gal_mutarotase_sf_dom"/>
</dbReference>